<evidence type="ECO:0000256" key="4">
    <source>
        <dbReference type="ARBA" id="ARBA00022801"/>
    </source>
</evidence>
<keyword evidence="6" id="KW-0326">Glycosidase</keyword>
<dbReference type="CDD" id="cd11318">
    <property type="entry name" value="AmyAc_bac_fung_AmyA"/>
    <property type="match status" value="1"/>
</dbReference>
<dbReference type="NCBIfam" id="NF006968">
    <property type="entry name" value="PRK09441.1-1"/>
    <property type="match status" value="1"/>
</dbReference>
<dbReference type="SUPFAM" id="SSF51011">
    <property type="entry name" value="Glycosyl hydrolase domain"/>
    <property type="match status" value="1"/>
</dbReference>
<dbReference type="NCBIfam" id="NF006969">
    <property type="entry name" value="PRK09441.1-2"/>
    <property type="match status" value="1"/>
</dbReference>
<dbReference type="GO" id="GO:0005975">
    <property type="term" value="P:carbohydrate metabolic process"/>
    <property type="evidence" value="ECO:0007669"/>
    <property type="project" value="InterPro"/>
</dbReference>
<evidence type="ECO:0000256" key="2">
    <source>
        <dbReference type="ARBA" id="ARBA00008061"/>
    </source>
</evidence>
<dbReference type="InterPro" id="IPR015237">
    <property type="entry name" value="Alpha-amylase_C_pro"/>
</dbReference>
<dbReference type="InterPro" id="IPR013780">
    <property type="entry name" value="Glyco_hydro_b"/>
</dbReference>
<evidence type="ECO:0000256" key="6">
    <source>
        <dbReference type="ARBA" id="ARBA00023295"/>
    </source>
</evidence>
<dbReference type="InterPro" id="IPR017853">
    <property type="entry name" value="GH"/>
</dbReference>
<dbReference type="OrthoDB" id="550577at2759"/>
<evidence type="ECO:0000256" key="3">
    <source>
        <dbReference type="ARBA" id="ARBA00022723"/>
    </source>
</evidence>
<evidence type="ECO:0000256" key="1">
    <source>
        <dbReference type="ARBA" id="ARBA00001913"/>
    </source>
</evidence>
<dbReference type="InterPro" id="IPR013776">
    <property type="entry name" value="A-amylase_thermo"/>
</dbReference>
<comment type="similarity">
    <text evidence="2">Belongs to the glycosyl hydrolase 13 family.</text>
</comment>
<dbReference type="STRING" id="436010.A0A166MBH1"/>
<evidence type="ECO:0000313" key="8">
    <source>
        <dbReference type="EMBL" id="KZP23826.1"/>
    </source>
</evidence>
<reference evidence="8 9" key="1">
    <citation type="journal article" date="2016" name="Mol. Biol. Evol.">
        <title>Comparative Genomics of Early-Diverging Mushroom-Forming Fungi Provides Insights into the Origins of Lignocellulose Decay Capabilities.</title>
        <authorList>
            <person name="Nagy L.G."/>
            <person name="Riley R."/>
            <person name="Tritt A."/>
            <person name="Adam C."/>
            <person name="Daum C."/>
            <person name="Floudas D."/>
            <person name="Sun H."/>
            <person name="Yadav J.S."/>
            <person name="Pangilinan J."/>
            <person name="Larsson K.H."/>
            <person name="Matsuura K."/>
            <person name="Barry K."/>
            <person name="Labutti K."/>
            <person name="Kuo R."/>
            <person name="Ohm R.A."/>
            <person name="Bhattacharya S.S."/>
            <person name="Shirouzu T."/>
            <person name="Yoshinaga Y."/>
            <person name="Martin F.M."/>
            <person name="Grigoriev I.V."/>
            <person name="Hibbett D.S."/>
        </authorList>
    </citation>
    <scope>NUCLEOTIDE SEQUENCE [LARGE SCALE GENOMIC DNA]</scope>
    <source>
        <strain evidence="8 9">CBS 109695</strain>
    </source>
</reference>
<evidence type="ECO:0000256" key="5">
    <source>
        <dbReference type="ARBA" id="ARBA00023277"/>
    </source>
</evidence>
<keyword evidence="4 8" id="KW-0378">Hydrolase</keyword>
<evidence type="ECO:0000259" key="7">
    <source>
        <dbReference type="SMART" id="SM00642"/>
    </source>
</evidence>
<dbReference type="Gene3D" id="3.20.20.80">
    <property type="entry name" value="Glycosidases"/>
    <property type="match status" value="1"/>
</dbReference>
<dbReference type="AlphaFoldDB" id="A0A166MBH1"/>
<keyword evidence="9" id="KW-1185">Reference proteome</keyword>
<keyword evidence="3" id="KW-0479">Metal-binding</keyword>
<dbReference type="Pfam" id="PF09154">
    <property type="entry name" value="Alpha-amy_C_pro"/>
    <property type="match status" value="1"/>
</dbReference>
<protein>
    <submittedName>
        <fullName evidence="8">Glycoside hydrolase family 13 protein</fullName>
    </submittedName>
</protein>
<accession>A0A166MBH1</accession>
<dbReference type="GO" id="GO:0005509">
    <property type="term" value="F:calcium ion binding"/>
    <property type="evidence" value="ECO:0007669"/>
    <property type="project" value="InterPro"/>
</dbReference>
<gene>
    <name evidence="8" type="ORF">FIBSPDRAFT_1042669</name>
</gene>
<dbReference type="PANTHER" id="PTHR43447">
    <property type="entry name" value="ALPHA-AMYLASE"/>
    <property type="match status" value="1"/>
</dbReference>
<sequence length="514" mass="58676">MPFRQKSWKAPSTLSSMKLGPGRIPDNPLMIQFFTWESKKEGLSWWKHFANEIPTLAEMGFTQAWLPPPNKATRPQGQGYDAYDLWDLGEFSQKGSVATRWGTKSELLQACKLAKEHGIDILIDAVLNHKMGADRTEVFPAVPVDPRNRLKEIGPVRDIEAWTAYDFLGRNGKHSTLRWTQHHFTGVDWDRRTRSNDIFKIVGDGHEGWSQFVDKELYNYDYLLGADIDHRRPEVRADLLAWGSWILESTGASGFRLDAIKHMDRRFLLEFIKNCRATSGQSRMFAVAEYWSPDLKPMLPYIRAFQGQTAFFDVPLHYNLHLASKLGPRYDLRQILNGTIVKGRPDCAVTFVDNHECQVGQTLESWVDTNFKLQAYALILLRSSGHPCVFYGDLYPNEECYHKEIARGLKLLIEARKNHAYGKMKNYFTDKTCVGFVRLGTPQHPGCATVITHQSSGVKFSQKHMYMHVGFAHGGSTYRALLNQSSANVEISEDGWGRFPSSPQGVEVWVKVRE</sequence>
<dbReference type="PIRSF" id="PIRSF001021">
    <property type="entry name" value="Alph-amls_thrmst"/>
    <property type="match status" value="1"/>
</dbReference>
<name>A0A166MBH1_9AGAM</name>
<dbReference type="SUPFAM" id="SSF51445">
    <property type="entry name" value="(Trans)glycosidases"/>
    <property type="match status" value="1"/>
</dbReference>
<comment type="cofactor">
    <cofactor evidence="1">
        <name>Ca(2+)</name>
        <dbReference type="ChEBI" id="CHEBI:29108"/>
    </cofactor>
</comment>
<evidence type="ECO:0000313" key="9">
    <source>
        <dbReference type="Proteomes" id="UP000076532"/>
    </source>
</evidence>
<dbReference type="InterPro" id="IPR006047">
    <property type="entry name" value="GH13_cat_dom"/>
</dbReference>
<organism evidence="8 9">
    <name type="scientific">Athelia psychrophila</name>
    <dbReference type="NCBI Taxonomy" id="1759441"/>
    <lineage>
        <taxon>Eukaryota</taxon>
        <taxon>Fungi</taxon>
        <taxon>Dikarya</taxon>
        <taxon>Basidiomycota</taxon>
        <taxon>Agaricomycotina</taxon>
        <taxon>Agaricomycetes</taxon>
        <taxon>Agaricomycetidae</taxon>
        <taxon>Atheliales</taxon>
        <taxon>Atheliaceae</taxon>
        <taxon>Athelia</taxon>
    </lineage>
</organism>
<dbReference type="EMBL" id="KV417530">
    <property type="protein sequence ID" value="KZP23826.1"/>
    <property type="molecule type" value="Genomic_DNA"/>
</dbReference>
<feature type="domain" description="Glycosyl hydrolase family 13 catalytic" evidence="7">
    <location>
        <begin position="28"/>
        <end position="416"/>
    </location>
</feature>
<proteinExistence type="inferred from homology"/>
<keyword evidence="5" id="KW-0119">Carbohydrate metabolism</keyword>
<dbReference type="GO" id="GO:0004553">
    <property type="term" value="F:hydrolase activity, hydrolyzing O-glycosyl compounds"/>
    <property type="evidence" value="ECO:0007669"/>
    <property type="project" value="InterPro"/>
</dbReference>
<dbReference type="Gene3D" id="2.40.30.140">
    <property type="match status" value="1"/>
</dbReference>
<dbReference type="Proteomes" id="UP000076532">
    <property type="component" value="Unassembled WGS sequence"/>
</dbReference>
<dbReference type="SMART" id="SM00642">
    <property type="entry name" value="Aamy"/>
    <property type="match status" value="1"/>
</dbReference>
<dbReference type="Gene3D" id="2.60.40.1180">
    <property type="entry name" value="Golgi alpha-mannosidase II"/>
    <property type="match status" value="1"/>
</dbReference>
<dbReference type="Pfam" id="PF00128">
    <property type="entry name" value="Alpha-amylase"/>
    <property type="match status" value="1"/>
</dbReference>